<reference evidence="1 2" key="1">
    <citation type="submission" date="2016-08" db="EMBL/GenBank/DDBJ databases">
        <title>Characterization and recognition of Brachyspira hampsonii sp. nov., a novel intestinal spirochete that is pathogenic to pigs.</title>
        <authorList>
            <person name="Mirajkar N."/>
            <person name="La T."/>
            <person name="Phillips N."/>
            <person name="Hampson D."/>
            <person name="Gebhart C."/>
        </authorList>
    </citation>
    <scope>NUCLEOTIDE SEQUENCE [LARGE SCALE GENOMIC DNA]</scope>
    <source>
        <strain evidence="1 2">P280/1</strain>
    </source>
</reference>
<protein>
    <recommendedName>
        <fullName evidence="3">DUF4145 domain-containing protein</fullName>
    </recommendedName>
</protein>
<evidence type="ECO:0000313" key="1">
    <source>
        <dbReference type="EMBL" id="OEJ15283.1"/>
    </source>
</evidence>
<comment type="caution">
    <text evidence="1">The sequence shown here is derived from an EMBL/GenBank/DDBJ whole genome shotgun (WGS) entry which is preliminary data.</text>
</comment>
<gene>
    <name evidence="1" type="ORF">BFL38_13350</name>
</gene>
<accession>A0A1E5NGL5</accession>
<dbReference type="EMBL" id="MDCO01000006">
    <property type="protein sequence ID" value="OEJ15283.1"/>
    <property type="molecule type" value="Genomic_DNA"/>
</dbReference>
<dbReference type="RefSeq" id="WP_069725837.1">
    <property type="nucleotide sequence ID" value="NZ_MDCO01000006.1"/>
</dbReference>
<sequence length="318" mass="37687">MENIYLTKTEIIDLVVEYNSNDTKQMLYFIENDCNIKFDIIKVKSGIALDNFNISIYCYKLFYNNKKSNKDFTNRYSDDKYCVYNYKAKDVLIELFKLLYDEDIENIKNITLKMKERKHIKENNSINVSSKNIVKNMSDINNYNNLDDHIENRPEMINIITELEKSKENIGYIVKEDPEFLKVIKYRLEEIEKSIKYKMPLTAIILSGSTLEGILLYIANKFEVNFKQSQSSPKNKSNSTKEFDDWTLNNFIDVAHDIGFLKIDVKKLSHNLREFRNYVHPYKELENNYHPSIEVSKIFIQILILAINEIIEKLNEQN</sequence>
<name>A0A1E5NGL5_9SPIR</name>
<evidence type="ECO:0008006" key="3">
    <source>
        <dbReference type="Google" id="ProtNLM"/>
    </source>
</evidence>
<evidence type="ECO:0000313" key="2">
    <source>
        <dbReference type="Proteomes" id="UP000095247"/>
    </source>
</evidence>
<proteinExistence type="predicted"/>
<dbReference type="Proteomes" id="UP000095247">
    <property type="component" value="Unassembled WGS sequence"/>
</dbReference>
<dbReference type="AlphaFoldDB" id="A0A1E5NGL5"/>
<organism evidence="1 2">
    <name type="scientific">Brachyspira hampsonii</name>
    <dbReference type="NCBI Taxonomy" id="1287055"/>
    <lineage>
        <taxon>Bacteria</taxon>
        <taxon>Pseudomonadati</taxon>
        <taxon>Spirochaetota</taxon>
        <taxon>Spirochaetia</taxon>
        <taxon>Brachyspirales</taxon>
        <taxon>Brachyspiraceae</taxon>
        <taxon>Brachyspira</taxon>
    </lineage>
</organism>